<gene>
    <name evidence="5" type="ORF">DAPPUDRAFT_323682</name>
</gene>
<dbReference type="Gene3D" id="3.30.70.330">
    <property type="match status" value="3"/>
</dbReference>
<dbReference type="InterPro" id="IPR035979">
    <property type="entry name" value="RBD_domain_sf"/>
</dbReference>
<feature type="domain" description="RRM" evidence="4">
    <location>
        <begin position="275"/>
        <end position="352"/>
    </location>
</feature>
<feature type="region of interest" description="Disordered" evidence="3">
    <location>
        <begin position="526"/>
        <end position="576"/>
    </location>
</feature>
<dbReference type="EMBL" id="GL732577">
    <property type="protein sequence ID" value="EFX75143.1"/>
    <property type="molecule type" value="Genomic_DNA"/>
</dbReference>
<dbReference type="CDD" id="cd12385">
    <property type="entry name" value="RRM1_hnRNPM_like"/>
    <property type="match status" value="1"/>
</dbReference>
<evidence type="ECO:0000256" key="2">
    <source>
        <dbReference type="PROSITE-ProRule" id="PRU00176"/>
    </source>
</evidence>
<dbReference type="InterPro" id="IPR000504">
    <property type="entry name" value="RRM_dom"/>
</dbReference>
<dbReference type="SMART" id="SM00360">
    <property type="entry name" value="RRM"/>
    <property type="match status" value="3"/>
</dbReference>
<dbReference type="OMA" id="SMFDRQM"/>
<name>E9GZG1_DAPPU</name>
<protein>
    <recommendedName>
        <fullName evidence="4">RRM domain-containing protein</fullName>
    </recommendedName>
</protein>
<dbReference type="InterPro" id="IPR012677">
    <property type="entry name" value="Nucleotide-bd_a/b_plait_sf"/>
</dbReference>
<feature type="compositionally biased region" description="Basic and acidic residues" evidence="3">
    <location>
        <begin position="25"/>
        <end position="39"/>
    </location>
</feature>
<feature type="region of interest" description="Disordered" evidence="3">
    <location>
        <begin position="197"/>
        <end position="247"/>
    </location>
</feature>
<evidence type="ECO:0000256" key="1">
    <source>
        <dbReference type="ARBA" id="ARBA00022884"/>
    </source>
</evidence>
<proteinExistence type="predicted"/>
<dbReference type="FunFam" id="3.30.70.330:FF:000531">
    <property type="entry name" value="Myelin expression factor 2"/>
    <property type="match status" value="1"/>
</dbReference>
<dbReference type="GO" id="GO:0005737">
    <property type="term" value="C:cytoplasm"/>
    <property type="evidence" value="ECO:0000318"/>
    <property type="project" value="GO_Central"/>
</dbReference>
<dbReference type="InterPro" id="IPR050374">
    <property type="entry name" value="RRT5_SRSF_SR"/>
</dbReference>
<sequence>MENTQEVKENERSSDVPNTTAGDTTKAENTEVVTTDKPKQSTPMEKSNVKKKDQEQEKGRSKDQQSVRECSRRGERSRGGRSAFKGSVYRPRSRPECRVHISNIPYEYRWQDLKDLFRSEVGEVSFVELFEDEYGKPRGSGIVEFEKLEHARIALEKMNRFELKGRRLIVKEVRIPYDLHSSVFNHEACDVDVERGADASASSRQESRNHLSSSYSSGREYGGDVSYSSGRKNGPGGGGGSIGTLTSPSSTRWSNTYGLSPQFLDSLGIPGPLIDRIFVANLDYKVDDAKLREVFRLAGKVVVAEVVKDRDGRSRGFGVLQMSHPVEAVQAISMFNNQMLYDRRMTVRMDRDAERLESQSSRSHLPEGLRSIGMGLGSRGDPLRDLPRGGFVAPQGRPSDSYSSGSAMNFSSHHYDRSEASVGDFIPAHETGFGQLGGTAAMGGQMERSVAGLPSMGSNQSMHNLSMGDYRMSNLGSGYNIGFESGSSMSLNGIADRSNPAPYGYQTENFSAKGSLSASVHDYERRESYGSNRTNQMTRSKQDYPTSTEYDAVSRMSARGPSPPTSSSLAPTSDSSKLSDTILVTNLPPNCSWQDLRDTFCEVGDVLFADIRAKGTGLVRFSSERDAQRACSMLNRTRMEGYTIEVNFY</sequence>
<dbReference type="GO" id="GO:0005634">
    <property type="term" value="C:nucleus"/>
    <property type="evidence" value="ECO:0000318"/>
    <property type="project" value="GO_Central"/>
</dbReference>
<feature type="region of interest" description="Disordered" evidence="3">
    <location>
        <begin position="1"/>
        <end position="89"/>
    </location>
</feature>
<feature type="compositionally biased region" description="Basic and acidic residues" evidence="3">
    <location>
        <begin position="47"/>
        <end position="78"/>
    </location>
</feature>
<reference evidence="5 6" key="1">
    <citation type="journal article" date="2011" name="Science">
        <title>The ecoresponsive genome of Daphnia pulex.</title>
        <authorList>
            <person name="Colbourne J.K."/>
            <person name="Pfrender M.E."/>
            <person name="Gilbert D."/>
            <person name="Thomas W.K."/>
            <person name="Tucker A."/>
            <person name="Oakley T.H."/>
            <person name="Tokishita S."/>
            <person name="Aerts A."/>
            <person name="Arnold G.J."/>
            <person name="Basu M.K."/>
            <person name="Bauer D.J."/>
            <person name="Caceres C.E."/>
            <person name="Carmel L."/>
            <person name="Casola C."/>
            <person name="Choi J.H."/>
            <person name="Detter J.C."/>
            <person name="Dong Q."/>
            <person name="Dusheyko S."/>
            <person name="Eads B.D."/>
            <person name="Frohlich T."/>
            <person name="Geiler-Samerotte K.A."/>
            <person name="Gerlach D."/>
            <person name="Hatcher P."/>
            <person name="Jogdeo S."/>
            <person name="Krijgsveld J."/>
            <person name="Kriventseva E.V."/>
            <person name="Kultz D."/>
            <person name="Laforsch C."/>
            <person name="Lindquist E."/>
            <person name="Lopez J."/>
            <person name="Manak J.R."/>
            <person name="Muller J."/>
            <person name="Pangilinan J."/>
            <person name="Patwardhan R.P."/>
            <person name="Pitluck S."/>
            <person name="Pritham E.J."/>
            <person name="Rechtsteiner A."/>
            <person name="Rho M."/>
            <person name="Rogozin I.B."/>
            <person name="Sakarya O."/>
            <person name="Salamov A."/>
            <person name="Schaack S."/>
            <person name="Shapiro H."/>
            <person name="Shiga Y."/>
            <person name="Skalitzky C."/>
            <person name="Smith Z."/>
            <person name="Souvorov A."/>
            <person name="Sung W."/>
            <person name="Tang Z."/>
            <person name="Tsuchiya D."/>
            <person name="Tu H."/>
            <person name="Vos H."/>
            <person name="Wang M."/>
            <person name="Wolf Y.I."/>
            <person name="Yamagata H."/>
            <person name="Yamada T."/>
            <person name="Ye Y."/>
            <person name="Shaw J.R."/>
            <person name="Andrews J."/>
            <person name="Crease T.J."/>
            <person name="Tang H."/>
            <person name="Lucas S.M."/>
            <person name="Robertson H.M."/>
            <person name="Bork P."/>
            <person name="Koonin E.V."/>
            <person name="Zdobnov E.M."/>
            <person name="Grigoriev I.V."/>
            <person name="Lynch M."/>
            <person name="Boore J.L."/>
        </authorList>
    </citation>
    <scope>NUCLEOTIDE SEQUENCE [LARGE SCALE GENOMIC DNA]</scope>
</reference>
<feature type="compositionally biased region" description="Low complexity" evidence="3">
    <location>
        <begin position="565"/>
        <end position="576"/>
    </location>
</feature>
<dbReference type="GO" id="GO:1990904">
    <property type="term" value="C:ribonucleoprotein complex"/>
    <property type="evidence" value="ECO:0000318"/>
    <property type="project" value="GO_Central"/>
</dbReference>
<dbReference type="KEGG" id="dpx:DAPPUDRAFT_323682"/>
<evidence type="ECO:0000313" key="6">
    <source>
        <dbReference type="Proteomes" id="UP000000305"/>
    </source>
</evidence>
<keyword evidence="1 2" id="KW-0694">RNA-binding</keyword>
<feature type="compositionally biased region" description="Polar residues" evidence="3">
    <location>
        <begin position="529"/>
        <end position="549"/>
    </location>
</feature>
<keyword evidence="6" id="KW-1185">Reference proteome</keyword>
<dbReference type="GO" id="GO:0003729">
    <property type="term" value="F:mRNA binding"/>
    <property type="evidence" value="ECO:0000318"/>
    <property type="project" value="GO_Central"/>
</dbReference>
<dbReference type="InParanoid" id="E9GZG1"/>
<dbReference type="Pfam" id="PF00076">
    <property type="entry name" value="RRM_1"/>
    <property type="match status" value="3"/>
</dbReference>
<dbReference type="OrthoDB" id="610462at2759"/>
<dbReference type="PANTHER" id="PTHR23003:SF3">
    <property type="entry name" value="FI21236P1-RELATED"/>
    <property type="match status" value="1"/>
</dbReference>
<feature type="domain" description="RRM" evidence="4">
    <location>
        <begin position="97"/>
        <end position="175"/>
    </location>
</feature>
<feature type="domain" description="RRM" evidence="4">
    <location>
        <begin position="580"/>
        <end position="649"/>
    </location>
</feature>
<dbReference type="PROSITE" id="PS50102">
    <property type="entry name" value="RRM"/>
    <property type="match status" value="3"/>
</dbReference>
<organism evidence="5 6">
    <name type="scientific">Daphnia pulex</name>
    <name type="common">Water flea</name>
    <dbReference type="NCBI Taxonomy" id="6669"/>
    <lineage>
        <taxon>Eukaryota</taxon>
        <taxon>Metazoa</taxon>
        <taxon>Ecdysozoa</taxon>
        <taxon>Arthropoda</taxon>
        <taxon>Crustacea</taxon>
        <taxon>Branchiopoda</taxon>
        <taxon>Diplostraca</taxon>
        <taxon>Cladocera</taxon>
        <taxon>Anomopoda</taxon>
        <taxon>Daphniidae</taxon>
        <taxon>Daphnia</taxon>
    </lineage>
</organism>
<dbReference type="CDD" id="cd12386">
    <property type="entry name" value="RRM2_hnRNPM_like"/>
    <property type="match status" value="1"/>
</dbReference>
<evidence type="ECO:0000256" key="3">
    <source>
        <dbReference type="SAM" id="MobiDB-lite"/>
    </source>
</evidence>
<dbReference type="eggNOG" id="KOG4212">
    <property type="taxonomic scope" value="Eukaryota"/>
</dbReference>
<evidence type="ECO:0000259" key="4">
    <source>
        <dbReference type="PROSITE" id="PS50102"/>
    </source>
</evidence>
<feature type="compositionally biased region" description="Gly residues" evidence="3">
    <location>
        <begin position="233"/>
        <end position="242"/>
    </location>
</feature>
<dbReference type="STRING" id="6669.E9GZG1"/>
<accession>E9GZG1</accession>
<dbReference type="AlphaFoldDB" id="E9GZG1"/>
<dbReference type="FunCoup" id="E9GZG1">
    <property type="interactions" value="1876"/>
</dbReference>
<dbReference type="PANTHER" id="PTHR23003">
    <property type="entry name" value="RNA RECOGNITION MOTIF RRM DOMAIN CONTAINING PROTEIN"/>
    <property type="match status" value="1"/>
</dbReference>
<dbReference type="HOGENOM" id="CLU_019566_1_0_1"/>
<feature type="compositionally biased region" description="Basic and acidic residues" evidence="3">
    <location>
        <begin position="1"/>
        <end position="14"/>
    </location>
</feature>
<dbReference type="SUPFAM" id="SSF54928">
    <property type="entry name" value="RNA-binding domain, RBD"/>
    <property type="match status" value="2"/>
</dbReference>
<dbReference type="Proteomes" id="UP000000305">
    <property type="component" value="Unassembled WGS sequence"/>
</dbReference>
<evidence type="ECO:0000313" key="5">
    <source>
        <dbReference type="EMBL" id="EFX75143.1"/>
    </source>
</evidence>